<dbReference type="InterPro" id="IPR003594">
    <property type="entry name" value="HATPase_dom"/>
</dbReference>
<dbReference type="SUPFAM" id="SSF55874">
    <property type="entry name" value="ATPase domain of HSP90 chaperone/DNA topoisomerase II/histidine kinase"/>
    <property type="match status" value="1"/>
</dbReference>
<evidence type="ECO:0000313" key="15">
    <source>
        <dbReference type="EMBL" id="NYZ18591.1"/>
    </source>
</evidence>
<evidence type="ECO:0000256" key="6">
    <source>
        <dbReference type="ARBA" id="ARBA00022679"/>
    </source>
</evidence>
<dbReference type="SMART" id="SM00387">
    <property type="entry name" value="HATPase_c"/>
    <property type="match status" value="1"/>
</dbReference>
<comment type="subcellular location">
    <subcellularLocation>
        <location evidence="2">Membrane</location>
        <topology evidence="2">Multi-pass membrane protein</topology>
    </subcellularLocation>
</comment>
<dbReference type="CDD" id="cd00156">
    <property type="entry name" value="REC"/>
    <property type="match status" value="1"/>
</dbReference>
<dbReference type="CDD" id="cd10322">
    <property type="entry name" value="SLC5sbd"/>
    <property type="match status" value="1"/>
</dbReference>
<dbReference type="InterPro" id="IPR036097">
    <property type="entry name" value="HisK_dim/P_sf"/>
</dbReference>
<accession>A0ABX2T5N3</accession>
<feature type="transmembrane region" description="Helical" evidence="12">
    <location>
        <begin position="68"/>
        <end position="87"/>
    </location>
</feature>
<dbReference type="Gene3D" id="3.40.50.2300">
    <property type="match status" value="1"/>
</dbReference>
<dbReference type="SMART" id="SM00388">
    <property type="entry name" value="HisKA"/>
    <property type="match status" value="1"/>
</dbReference>
<dbReference type="Gene3D" id="1.10.287.130">
    <property type="match status" value="1"/>
</dbReference>
<dbReference type="InterPro" id="IPR004358">
    <property type="entry name" value="Sig_transdc_His_kin-like_C"/>
</dbReference>
<dbReference type="EC" id="2.7.13.3" evidence="4"/>
<dbReference type="SUPFAM" id="SSF55785">
    <property type="entry name" value="PYP-like sensor domain (PAS domain)"/>
    <property type="match status" value="1"/>
</dbReference>
<feature type="transmembrane region" description="Helical" evidence="12">
    <location>
        <begin position="334"/>
        <end position="367"/>
    </location>
</feature>
<dbReference type="InterPro" id="IPR011006">
    <property type="entry name" value="CheY-like_superfamily"/>
</dbReference>
<feature type="transmembrane region" description="Helical" evidence="12">
    <location>
        <begin position="116"/>
        <end position="134"/>
    </location>
</feature>
<dbReference type="NCBIfam" id="NF041832">
    <property type="entry name" value="near_NosP_CTERM"/>
    <property type="match status" value="1"/>
</dbReference>
<feature type="domain" description="Response regulatory" evidence="14">
    <location>
        <begin position="1039"/>
        <end position="1154"/>
    </location>
</feature>
<evidence type="ECO:0000256" key="5">
    <source>
        <dbReference type="ARBA" id="ARBA00022553"/>
    </source>
</evidence>
<evidence type="ECO:0000256" key="11">
    <source>
        <dbReference type="PROSITE-ProRule" id="PRU00169"/>
    </source>
</evidence>
<evidence type="ECO:0000256" key="9">
    <source>
        <dbReference type="ARBA" id="ARBA00022989"/>
    </source>
</evidence>
<name>A0ABX2T5N3_9PROT</name>
<feature type="transmembrane region" description="Helical" evidence="12">
    <location>
        <begin position="414"/>
        <end position="441"/>
    </location>
</feature>
<evidence type="ECO:0000313" key="16">
    <source>
        <dbReference type="Proteomes" id="UP000584642"/>
    </source>
</evidence>
<feature type="transmembrane region" description="Helical" evidence="12">
    <location>
        <begin position="196"/>
        <end position="223"/>
    </location>
</feature>
<dbReference type="CDD" id="cd00082">
    <property type="entry name" value="HisKA"/>
    <property type="match status" value="1"/>
</dbReference>
<dbReference type="PRINTS" id="PR00344">
    <property type="entry name" value="BCTRLSENSOR"/>
</dbReference>
<keyword evidence="8 15" id="KW-0418">Kinase</keyword>
<feature type="transmembrane region" description="Helical" evidence="12">
    <location>
        <begin position="388"/>
        <end position="408"/>
    </location>
</feature>
<dbReference type="InterPro" id="IPR005467">
    <property type="entry name" value="His_kinase_dom"/>
</dbReference>
<evidence type="ECO:0000256" key="2">
    <source>
        <dbReference type="ARBA" id="ARBA00004141"/>
    </source>
</evidence>
<dbReference type="Gene3D" id="3.30.565.10">
    <property type="entry name" value="Histidine kinase-like ATPase, C-terminal domain"/>
    <property type="match status" value="1"/>
</dbReference>
<keyword evidence="16" id="KW-1185">Reference proteome</keyword>
<keyword evidence="7 12" id="KW-0812">Transmembrane</keyword>
<dbReference type="InterPro" id="IPR001789">
    <property type="entry name" value="Sig_transdc_resp-reg_receiver"/>
</dbReference>
<reference evidence="15 16" key="1">
    <citation type="submission" date="2020-05" db="EMBL/GenBank/DDBJ databases">
        <title>Azospirillum oleiclasticum sp. nov, a nitrogen-fixing and heavy crude oil-emulsifying bacterium isolated from the crude oil of Yumen Oilfield.</title>
        <authorList>
            <person name="Wu D."/>
            <person name="Cai M."/>
            <person name="Zhang X."/>
        </authorList>
    </citation>
    <scope>NUCLEOTIDE SEQUENCE [LARGE SCALE GENOMIC DNA]</scope>
    <source>
        <strain evidence="15 16">ROY-1-1-2</strain>
    </source>
</reference>
<dbReference type="Pfam" id="PF02518">
    <property type="entry name" value="HATPase_c"/>
    <property type="match status" value="1"/>
</dbReference>
<dbReference type="PROSITE" id="PS50109">
    <property type="entry name" value="HIS_KIN"/>
    <property type="match status" value="1"/>
</dbReference>
<keyword evidence="9 12" id="KW-1133">Transmembrane helix</keyword>
<evidence type="ECO:0000256" key="3">
    <source>
        <dbReference type="ARBA" id="ARBA00006434"/>
    </source>
</evidence>
<keyword evidence="10 12" id="KW-0472">Membrane</keyword>
<organism evidence="15 16">
    <name type="scientific">Azospirillum oleiclasticum</name>
    <dbReference type="NCBI Taxonomy" id="2735135"/>
    <lineage>
        <taxon>Bacteria</taxon>
        <taxon>Pseudomonadati</taxon>
        <taxon>Pseudomonadota</taxon>
        <taxon>Alphaproteobacteria</taxon>
        <taxon>Rhodospirillales</taxon>
        <taxon>Azospirillaceae</taxon>
        <taxon>Azospirillum</taxon>
    </lineage>
</organism>
<dbReference type="PROSITE" id="PS50110">
    <property type="entry name" value="RESPONSE_REGULATORY"/>
    <property type="match status" value="1"/>
</dbReference>
<comment type="caution">
    <text evidence="15">The sequence shown here is derived from an EMBL/GenBank/DDBJ whole genome shotgun (WGS) entry which is preliminary data.</text>
</comment>
<comment type="catalytic activity">
    <reaction evidence="1">
        <text>ATP + protein L-histidine = ADP + protein N-phospho-L-histidine.</text>
        <dbReference type="EC" id="2.7.13.3"/>
    </reaction>
</comment>
<comment type="similarity">
    <text evidence="3">Belongs to the sodium:solute symporter (SSF) (TC 2.A.21) family.</text>
</comment>
<evidence type="ECO:0000256" key="10">
    <source>
        <dbReference type="ARBA" id="ARBA00023136"/>
    </source>
</evidence>
<protein>
    <recommendedName>
        <fullName evidence="4">histidine kinase</fullName>
        <ecNumber evidence="4">2.7.13.3</ecNumber>
    </recommendedName>
</protein>
<feature type="domain" description="Histidine kinase" evidence="13">
    <location>
        <begin position="805"/>
        <end position="1017"/>
    </location>
</feature>
<evidence type="ECO:0000259" key="14">
    <source>
        <dbReference type="PROSITE" id="PS50110"/>
    </source>
</evidence>
<dbReference type="Proteomes" id="UP000584642">
    <property type="component" value="Unassembled WGS sequence"/>
</dbReference>
<dbReference type="Gene3D" id="3.30.450.20">
    <property type="entry name" value="PAS domain"/>
    <property type="match status" value="1"/>
</dbReference>
<evidence type="ECO:0000256" key="4">
    <source>
        <dbReference type="ARBA" id="ARBA00012438"/>
    </source>
</evidence>
<keyword evidence="5 11" id="KW-0597">Phosphoprotein</keyword>
<dbReference type="PANTHER" id="PTHR43047:SF9">
    <property type="entry name" value="HISTIDINE KINASE"/>
    <property type="match status" value="1"/>
</dbReference>
<dbReference type="Pfam" id="PF00072">
    <property type="entry name" value="Response_reg"/>
    <property type="match status" value="1"/>
</dbReference>
<proteinExistence type="inferred from homology"/>
<feature type="transmembrane region" description="Helical" evidence="12">
    <location>
        <begin position="288"/>
        <end position="312"/>
    </location>
</feature>
<dbReference type="Gene3D" id="1.20.1730.10">
    <property type="entry name" value="Sodium/glucose cotransporter"/>
    <property type="match status" value="1"/>
</dbReference>
<feature type="modified residue" description="4-aspartylphosphate" evidence="11">
    <location>
        <position position="1088"/>
    </location>
</feature>
<sequence length="1161" mass="124402">MIVGWAVLAVSLSYIGVLFAIAHHGDRAARRRGRPAVRPVVYALSLAVYCTTWTFYGSVGLAATTGYGFLPVYVGPILLFTLGWPLLHRIVRISKAQNITSVADFIAARYGKSHRVAAAVAIVAVVGTVPYIALQLKAVSASYAVLLQYPEVVPLPKGPADVPWRDTALVAAIVFALFAILFGTRRVDATEHHEGMILAIAAEAVMKLVAFLAVGTFVTWGLFDGPADLANLVTAEAGLRQLFGRGIDGGQWLTVSMLSALAILGLPRMFHVAIVENDNEANIRVATWLFPAYLLAINLFVIPIAAAGLLLFPEGTVDPDVFVLALPMAGQQQLLTIIAFIGGLSAATGMVIVSSVAVSIMVSNDLIMPVLLRRVRRGAPDRADMRNLILWIRRATIVAMLLLAYLYFRVAGNAFPLASIGLISLAAVAQFAPALIGGLVWRGATSAGAFWGVATGVLVWAYTLLLPSFAEAGWVPRSMMEVGLGYGLLMPQQLFGVRFDPLVHGVVWSLMVNTVTFVAVSLRTVPRPIERLQASAFMDPAPDWGRTVATPRNGSVTMAELQAVAIRYLGAERAGHAFGEFAGPPSDTAADLSLVRRTERLLASAIGASSARLVLALVLERRNLDQGNALRLLDDASAAIQYNRDLLQTTIENVAQGIAVFDKDLGLVCWNQQFRRLLDLPGDRVGIGAGLTDLLRVGASRGDFGPGDAEDLVARETDRFLASITVAVEHRRPDGAVLEMRTSRMPGGGYVTTWSDITERVRAAATLASANAELERRVRERTAELAGAKTVAETANRDKTRFLAAASHDLLQPLNAARLYASSLLERQGGGPDATLAGKLDTALAAVEELLGELLDISKLDAGAVMPERSGIRLDALFSALSVGFAPLAERRGLRLRVVPSGLTVESDWRLLHRMLQNLLSNAIRYTPEGRVLMGARRSGDRVRIQVWDTGVGIPPDRQALVFKEFQRYADAPGVQHGLGLGLSIVERIARMLDHPVSLRSRLGRGTLFEVRVPLGTPAAIPSDAAAPARSPATVEQGTVLCLDNDASILDAMRTLHGGWGYRIVTAANLSEAKAAIGREAPSLIIVDVHLGGGKDGIASLAELRRRLDPVPPAIVVTADRGDDVKARARTAGVPLLNKPLRPAALRTLMRRLLTARRAAE</sequence>
<evidence type="ECO:0000259" key="13">
    <source>
        <dbReference type="PROSITE" id="PS50109"/>
    </source>
</evidence>
<gene>
    <name evidence="15" type="ORF">HND93_02615</name>
</gene>
<dbReference type="PANTHER" id="PTHR43047">
    <property type="entry name" value="TWO-COMPONENT HISTIDINE PROTEIN KINASE"/>
    <property type="match status" value="1"/>
</dbReference>
<dbReference type="InterPro" id="IPR036890">
    <property type="entry name" value="HATPase_C_sf"/>
</dbReference>
<feature type="transmembrane region" description="Helical" evidence="12">
    <location>
        <begin position="167"/>
        <end position="184"/>
    </location>
</feature>
<dbReference type="InterPro" id="IPR035965">
    <property type="entry name" value="PAS-like_dom_sf"/>
</dbReference>
<dbReference type="RefSeq" id="WP_180280319.1">
    <property type="nucleotide sequence ID" value="NZ_JABFDB010000001.1"/>
</dbReference>
<feature type="transmembrane region" description="Helical" evidence="12">
    <location>
        <begin position="6"/>
        <end position="24"/>
    </location>
</feature>
<dbReference type="InterPro" id="IPR038377">
    <property type="entry name" value="Na/Glc_symporter_sf"/>
</dbReference>
<evidence type="ECO:0000256" key="1">
    <source>
        <dbReference type="ARBA" id="ARBA00000085"/>
    </source>
</evidence>
<evidence type="ECO:0000256" key="8">
    <source>
        <dbReference type="ARBA" id="ARBA00022777"/>
    </source>
</evidence>
<dbReference type="SUPFAM" id="SSF52172">
    <property type="entry name" value="CheY-like"/>
    <property type="match status" value="1"/>
</dbReference>
<dbReference type="PROSITE" id="PS50283">
    <property type="entry name" value="NA_SOLUT_SYMP_3"/>
    <property type="match status" value="1"/>
</dbReference>
<feature type="transmembrane region" description="Helical" evidence="12">
    <location>
        <begin position="249"/>
        <end position="267"/>
    </location>
</feature>
<dbReference type="SMART" id="SM00448">
    <property type="entry name" value="REC"/>
    <property type="match status" value="1"/>
</dbReference>
<dbReference type="SUPFAM" id="SSF47384">
    <property type="entry name" value="Homodimeric domain of signal transducing histidine kinase"/>
    <property type="match status" value="1"/>
</dbReference>
<dbReference type="GO" id="GO:0016301">
    <property type="term" value="F:kinase activity"/>
    <property type="evidence" value="ECO:0007669"/>
    <property type="project" value="UniProtKB-KW"/>
</dbReference>
<keyword evidence="6" id="KW-0808">Transferase</keyword>
<evidence type="ECO:0000256" key="7">
    <source>
        <dbReference type="ARBA" id="ARBA00022692"/>
    </source>
</evidence>
<dbReference type="EMBL" id="JABFDB010000001">
    <property type="protein sequence ID" value="NYZ18591.1"/>
    <property type="molecule type" value="Genomic_DNA"/>
</dbReference>
<evidence type="ECO:0000256" key="12">
    <source>
        <dbReference type="SAM" id="Phobius"/>
    </source>
</evidence>
<dbReference type="InterPro" id="IPR003661">
    <property type="entry name" value="HisK_dim/P_dom"/>
</dbReference>
<feature type="transmembrane region" description="Helical" evidence="12">
    <location>
        <begin position="448"/>
        <end position="470"/>
    </location>
</feature>
<feature type="transmembrane region" description="Helical" evidence="12">
    <location>
        <begin position="36"/>
        <end position="56"/>
    </location>
</feature>
<dbReference type="Pfam" id="PF00512">
    <property type="entry name" value="HisKA"/>
    <property type="match status" value="1"/>
</dbReference>
<dbReference type="InterPro" id="IPR001734">
    <property type="entry name" value="Na/solute_symporter"/>
</dbReference>
<dbReference type="Pfam" id="PF12860">
    <property type="entry name" value="PAS_7"/>
    <property type="match status" value="1"/>
</dbReference>